<dbReference type="Gene3D" id="3.10.180.10">
    <property type="entry name" value="2,3-Dihydroxybiphenyl 1,2-Dioxygenase, domain 1"/>
    <property type="match status" value="1"/>
</dbReference>
<keyword evidence="3" id="KW-1185">Reference proteome</keyword>
<dbReference type="PANTHER" id="PTHR33993:SF2">
    <property type="entry name" value="VOC DOMAIN-CONTAINING PROTEIN"/>
    <property type="match status" value="1"/>
</dbReference>
<proteinExistence type="predicted"/>
<dbReference type="Proteomes" id="UP000199226">
    <property type="component" value="Unassembled WGS sequence"/>
</dbReference>
<name>A0A1G9T7X5_9SPHI</name>
<dbReference type="InterPro" id="IPR037523">
    <property type="entry name" value="VOC_core"/>
</dbReference>
<dbReference type="InterPro" id="IPR029068">
    <property type="entry name" value="Glyas_Bleomycin-R_OHBP_Dase"/>
</dbReference>
<dbReference type="EMBL" id="FNHH01000012">
    <property type="protein sequence ID" value="SDM43730.1"/>
    <property type="molecule type" value="Genomic_DNA"/>
</dbReference>
<dbReference type="PROSITE" id="PS51819">
    <property type="entry name" value="VOC"/>
    <property type="match status" value="1"/>
</dbReference>
<reference evidence="3" key="1">
    <citation type="submission" date="2016-10" db="EMBL/GenBank/DDBJ databases">
        <authorList>
            <person name="Varghese N."/>
            <person name="Submissions S."/>
        </authorList>
    </citation>
    <scope>NUCLEOTIDE SEQUENCE [LARGE SCALE GENOMIC DNA]</scope>
    <source>
        <strain evidence="3">DSM 24536</strain>
    </source>
</reference>
<evidence type="ECO:0000259" key="1">
    <source>
        <dbReference type="PROSITE" id="PS51819"/>
    </source>
</evidence>
<organism evidence="2 3">
    <name type="scientific">Daejeonella rubra</name>
    <dbReference type="NCBI Taxonomy" id="990371"/>
    <lineage>
        <taxon>Bacteria</taxon>
        <taxon>Pseudomonadati</taxon>
        <taxon>Bacteroidota</taxon>
        <taxon>Sphingobacteriia</taxon>
        <taxon>Sphingobacteriales</taxon>
        <taxon>Sphingobacteriaceae</taxon>
        <taxon>Daejeonella</taxon>
    </lineage>
</organism>
<sequence length="130" mass="14264">MATQVKNPFTWVEIYVDDMSRAQKFYETLLQIKLNQLPVPEGLSEMQMLSFPWAENEMGISGALVKMENMSPGAGGTLVYFACEDCLVEEARAEAAGGKVLQAKMSIGEYGFCSILLDTEGNSIGLHSMN</sequence>
<feature type="domain" description="VOC" evidence="1">
    <location>
        <begin position="8"/>
        <end position="129"/>
    </location>
</feature>
<dbReference type="RefSeq" id="WP_090704447.1">
    <property type="nucleotide sequence ID" value="NZ_FNHH01000012.1"/>
</dbReference>
<dbReference type="InterPro" id="IPR052164">
    <property type="entry name" value="Anthracycline_SecMetBiosynth"/>
</dbReference>
<dbReference type="PANTHER" id="PTHR33993">
    <property type="entry name" value="GLYOXALASE-RELATED"/>
    <property type="match status" value="1"/>
</dbReference>
<dbReference type="SUPFAM" id="SSF54593">
    <property type="entry name" value="Glyoxalase/Bleomycin resistance protein/Dihydroxybiphenyl dioxygenase"/>
    <property type="match status" value="1"/>
</dbReference>
<gene>
    <name evidence="2" type="ORF">SAMN05421813_11243</name>
</gene>
<dbReference type="CDD" id="cd07247">
    <property type="entry name" value="SgaA_N_like"/>
    <property type="match status" value="1"/>
</dbReference>
<dbReference type="AlphaFoldDB" id="A0A1G9T7X5"/>
<accession>A0A1G9T7X5</accession>
<dbReference type="STRING" id="990371.SAMN05421813_11243"/>
<protein>
    <recommendedName>
        <fullName evidence="1">VOC domain-containing protein</fullName>
    </recommendedName>
</protein>
<evidence type="ECO:0000313" key="2">
    <source>
        <dbReference type="EMBL" id="SDM43730.1"/>
    </source>
</evidence>
<dbReference type="OrthoDB" id="9804235at2"/>
<evidence type="ECO:0000313" key="3">
    <source>
        <dbReference type="Proteomes" id="UP000199226"/>
    </source>
</evidence>